<dbReference type="HAMAP" id="MF_00206">
    <property type="entry name" value="Lipoyl_synth"/>
    <property type="match status" value="1"/>
</dbReference>
<organism evidence="12 13">
    <name type="scientific">Neisseria meningitidis serogroup C / serotype 2a (strain ATCC 700532 / DSM 15464 / FAM18)</name>
    <dbReference type="NCBI Taxonomy" id="272831"/>
    <lineage>
        <taxon>Bacteria</taxon>
        <taxon>Pseudomonadati</taxon>
        <taxon>Pseudomonadota</taxon>
        <taxon>Betaproteobacteria</taxon>
        <taxon>Neisseriales</taxon>
        <taxon>Neisseriaceae</taxon>
        <taxon>Neisseria</taxon>
    </lineage>
</organism>
<dbReference type="HOGENOM" id="CLU_033144_2_1_4"/>
<feature type="binding site" evidence="9">
    <location>
        <position position="128"/>
    </location>
    <ligand>
        <name>[4Fe-4S] cluster</name>
        <dbReference type="ChEBI" id="CHEBI:49883"/>
        <label>2</label>
        <note>4Fe-4S-S-AdoMet</note>
    </ligand>
</feature>
<evidence type="ECO:0000256" key="7">
    <source>
        <dbReference type="ARBA" id="ARBA00023014"/>
    </source>
</evidence>
<dbReference type="PANTHER" id="PTHR10949">
    <property type="entry name" value="LIPOYL SYNTHASE"/>
    <property type="match status" value="1"/>
</dbReference>
<dbReference type="GO" id="GO:0051539">
    <property type="term" value="F:4 iron, 4 sulfur cluster binding"/>
    <property type="evidence" value="ECO:0007669"/>
    <property type="project" value="UniProtKB-UniRule"/>
</dbReference>
<feature type="binding site" evidence="9">
    <location>
        <position position="125"/>
    </location>
    <ligand>
        <name>[4Fe-4S] cluster</name>
        <dbReference type="ChEBI" id="CHEBI:49883"/>
        <label>2</label>
        <note>4Fe-4S-S-AdoMet</note>
    </ligand>
</feature>
<dbReference type="NCBIfam" id="NF009544">
    <property type="entry name" value="PRK12928.1"/>
    <property type="match status" value="1"/>
</dbReference>
<keyword evidence="1 9" id="KW-0004">4Fe-4S</keyword>
<evidence type="ECO:0000256" key="1">
    <source>
        <dbReference type="ARBA" id="ARBA00022485"/>
    </source>
</evidence>
<protein>
    <recommendedName>
        <fullName evidence="9">Lipoyl synthase</fullName>
        <ecNumber evidence="9">2.8.1.8</ecNumber>
    </recommendedName>
    <alternativeName>
        <fullName evidence="9">Lip-syn</fullName>
        <shortName evidence="9">LS</shortName>
    </alternativeName>
    <alternativeName>
        <fullName evidence="9">Lipoate synthase</fullName>
    </alternativeName>
    <alternativeName>
        <fullName evidence="9">Lipoic acid synthase</fullName>
    </alternativeName>
    <alternativeName>
        <fullName evidence="9">Sulfur insertion protein LipA</fullName>
    </alternativeName>
</protein>
<evidence type="ECO:0000256" key="5">
    <source>
        <dbReference type="ARBA" id="ARBA00022723"/>
    </source>
</evidence>
<feature type="binding site" evidence="9">
    <location>
        <position position="95"/>
    </location>
    <ligand>
        <name>[4Fe-4S] cluster</name>
        <dbReference type="ChEBI" id="CHEBI:49883"/>
        <label>1</label>
    </ligand>
</feature>
<dbReference type="UniPathway" id="UPA00538">
    <property type="reaction ID" value="UER00593"/>
</dbReference>
<dbReference type="GO" id="GO:0016992">
    <property type="term" value="F:lipoate synthase activity"/>
    <property type="evidence" value="ECO:0007669"/>
    <property type="project" value="UniProtKB-UniRule"/>
</dbReference>
<dbReference type="GO" id="GO:0046872">
    <property type="term" value="F:metal ion binding"/>
    <property type="evidence" value="ECO:0007669"/>
    <property type="project" value="UniProtKB-KW"/>
</dbReference>
<evidence type="ECO:0000256" key="9">
    <source>
        <dbReference type="HAMAP-Rule" id="MF_00206"/>
    </source>
</evidence>
<keyword evidence="6 9" id="KW-0408">Iron</keyword>
<comment type="subcellular location">
    <subcellularLocation>
        <location evidence="9">Cytoplasm</location>
    </subcellularLocation>
</comment>
<evidence type="ECO:0000313" key="13">
    <source>
        <dbReference type="Proteomes" id="UP000002286"/>
    </source>
</evidence>
<dbReference type="Pfam" id="PF04055">
    <property type="entry name" value="Radical_SAM"/>
    <property type="match status" value="1"/>
</dbReference>
<keyword evidence="4 9" id="KW-0949">S-adenosyl-L-methionine</keyword>
<dbReference type="Proteomes" id="UP000002286">
    <property type="component" value="Chromosome"/>
</dbReference>
<dbReference type="InterPro" id="IPR031691">
    <property type="entry name" value="LIAS_N"/>
</dbReference>
<dbReference type="InterPro" id="IPR003698">
    <property type="entry name" value="Lipoyl_synth"/>
</dbReference>
<accession>A1KU20</accession>
<name>A1KU20_NEIMF</name>
<sequence length="356" mass="40359">MSNPAPRRTKSPPNLPHTLKHNSHRKQITMSEIKTDDPKRGIKLRGADKTARIPIKVVPLQEKLKKPEWIRAKLPSRKFFEIKDILREQKMHTVCEEASCPNIGECFSKGTATFMIMGDICTRRCPFCDVGHGRPNMLDPDEPKNLAESVKAMNLRYVVITSVDRDDLRDGGAQHFADCIKAIRETSPNTKIEILVPDFRGRLDIALKILAETPPDVMNHNLETHPSLYRKARPGANYQHSLDLLKRYKEMMPHIPTKSGIMVGLGETDEDVREIMRDMRAHNIEMITIGQYLQPSDGHLPVLRYVTPEQFKIFEKEAYELGFSNAAIGAMVRSSYHADEQAAEALRESHGGCGHH</sequence>
<dbReference type="InterPro" id="IPR007197">
    <property type="entry name" value="rSAM"/>
</dbReference>
<dbReference type="SUPFAM" id="SSF102114">
    <property type="entry name" value="Radical SAM enzymes"/>
    <property type="match status" value="1"/>
</dbReference>
<comment type="similarity">
    <text evidence="9">Belongs to the radical SAM superfamily. Lipoyl synthase family.</text>
</comment>
<keyword evidence="5 9" id="KW-0479">Metal-binding</keyword>
<reference evidence="12 13" key="1">
    <citation type="journal article" date="2007" name="PLoS Genet.">
        <title>Meningococcal genetic variation mechanisms viewed through comparative analysis of serogroup C strain FAM18.</title>
        <authorList>
            <person name="Bentley S.D."/>
            <person name="Vernikos G.S."/>
            <person name="Snyder L.A.S."/>
            <person name="Churcher C."/>
            <person name="Arrowsmith C."/>
            <person name="Chillingworth T."/>
            <person name="Cronin A."/>
            <person name="Davis P.H."/>
            <person name="Holroyd N.E."/>
            <person name="Jagels K."/>
            <person name="Maddison M."/>
            <person name="Moule S."/>
            <person name="Rabbinowitsch E."/>
            <person name="Sharp S."/>
            <person name="Unwin L."/>
            <person name="Whitehead S."/>
            <person name="Quail M.A."/>
            <person name="Achtman M."/>
            <person name="Barrell B."/>
            <person name="Saunders N.J."/>
            <person name="Parkhill J."/>
        </authorList>
    </citation>
    <scope>NUCLEOTIDE SEQUENCE [LARGE SCALE GENOMIC DNA]</scope>
    <source>
        <strain evidence="13">ATCC 700532 / DSM 15464 / FAM18</strain>
    </source>
</reference>
<dbReference type="SFLD" id="SFLDS00029">
    <property type="entry name" value="Radical_SAM"/>
    <property type="match status" value="1"/>
</dbReference>
<dbReference type="FunFam" id="3.20.20.70:FF:000023">
    <property type="entry name" value="Lipoyl synthase"/>
    <property type="match status" value="1"/>
</dbReference>
<comment type="catalytic activity">
    <reaction evidence="8 9">
        <text>[[Fe-S] cluster scaffold protein carrying a second [4Fe-4S](2+) cluster] + N(6)-octanoyl-L-lysyl-[protein] + 2 oxidized [2Fe-2S]-[ferredoxin] + 2 S-adenosyl-L-methionine + 4 H(+) = [[Fe-S] cluster scaffold protein] + N(6)-[(R)-dihydrolipoyl]-L-lysyl-[protein] + 4 Fe(3+) + 2 hydrogen sulfide + 2 5'-deoxyadenosine + 2 L-methionine + 2 reduced [2Fe-2S]-[ferredoxin]</text>
        <dbReference type="Rhea" id="RHEA:16585"/>
        <dbReference type="Rhea" id="RHEA-COMP:9928"/>
        <dbReference type="Rhea" id="RHEA-COMP:10000"/>
        <dbReference type="Rhea" id="RHEA-COMP:10001"/>
        <dbReference type="Rhea" id="RHEA-COMP:10475"/>
        <dbReference type="Rhea" id="RHEA-COMP:14568"/>
        <dbReference type="Rhea" id="RHEA-COMP:14569"/>
        <dbReference type="ChEBI" id="CHEBI:15378"/>
        <dbReference type="ChEBI" id="CHEBI:17319"/>
        <dbReference type="ChEBI" id="CHEBI:29034"/>
        <dbReference type="ChEBI" id="CHEBI:29919"/>
        <dbReference type="ChEBI" id="CHEBI:33722"/>
        <dbReference type="ChEBI" id="CHEBI:33737"/>
        <dbReference type="ChEBI" id="CHEBI:33738"/>
        <dbReference type="ChEBI" id="CHEBI:57844"/>
        <dbReference type="ChEBI" id="CHEBI:59789"/>
        <dbReference type="ChEBI" id="CHEBI:78809"/>
        <dbReference type="ChEBI" id="CHEBI:83100"/>
        <dbReference type="EC" id="2.8.1.8"/>
    </reaction>
</comment>
<proteinExistence type="inferred from homology"/>
<dbReference type="KEGG" id="nmc:NMC1110"/>
<feature type="compositionally biased region" description="Basic residues" evidence="10">
    <location>
        <begin position="18"/>
        <end position="27"/>
    </location>
</feature>
<feature type="binding site" evidence="9">
    <location>
        <position position="121"/>
    </location>
    <ligand>
        <name>[4Fe-4S] cluster</name>
        <dbReference type="ChEBI" id="CHEBI:49883"/>
        <label>2</label>
        <note>4Fe-4S-S-AdoMet</note>
    </ligand>
</feature>
<dbReference type="GO" id="GO:0005737">
    <property type="term" value="C:cytoplasm"/>
    <property type="evidence" value="ECO:0007669"/>
    <property type="project" value="UniProtKB-SubCell"/>
</dbReference>
<evidence type="ECO:0000256" key="2">
    <source>
        <dbReference type="ARBA" id="ARBA00022490"/>
    </source>
</evidence>
<dbReference type="GO" id="GO:0009249">
    <property type="term" value="P:protein lipoylation"/>
    <property type="evidence" value="ECO:0007669"/>
    <property type="project" value="UniProtKB-UniRule"/>
</dbReference>
<dbReference type="SFLD" id="SFLDF00271">
    <property type="entry name" value="lipoyl_synthase"/>
    <property type="match status" value="1"/>
</dbReference>
<evidence type="ECO:0000256" key="8">
    <source>
        <dbReference type="ARBA" id="ARBA00047326"/>
    </source>
</evidence>
<feature type="binding site" evidence="9">
    <location>
        <position position="100"/>
    </location>
    <ligand>
        <name>[4Fe-4S] cluster</name>
        <dbReference type="ChEBI" id="CHEBI:49883"/>
        <label>1</label>
    </ligand>
</feature>
<dbReference type="Gene3D" id="3.20.20.70">
    <property type="entry name" value="Aldolase class I"/>
    <property type="match status" value="1"/>
</dbReference>
<dbReference type="NCBIfam" id="NF004019">
    <property type="entry name" value="PRK05481.1"/>
    <property type="match status" value="1"/>
</dbReference>
<dbReference type="InterPro" id="IPR058240">
    <property type="entry name" value="rSAM_sf"/>
</dbReference>
<feature type="binding site" evidence="9">
    <location>
        <position position="335"/>
    </location>
    <ligand>
        <name>[4Fe-4S] cluster</name>
        <dbReference type="ChEBI" id="CHEBI:49883"/>
        <label>1</label>
    </ligand>
</feature>
<dbReference type="EMBL" id="AM421808">
    <property type="protein sequence ID" value="CAM10361.1"/>
    <property type="molecule type" value="Genomic_DNA"/>
</dbReference>
<evidence type="ECO:0000313" key="12">
    <source>
        <dbReference type="EMBL" id="CAM10361.1"/>
    </source>
</evidence>
<comment type="function">
    <text evidence="9">Catalyzes the radical-mediated insertion of two sulfur atoms into the C-6 and C-8 positions of the octanoyl moiety bound to the lipoyl domains of lipoate-dependent enzymes, thereby converting the octanoylated domains into lipoylated derivatives.</text>
</comment>
<evidence type="ECO:0000256" key="6">
    <source>
        <dbReference type="ARBA" id="ARBA00023004"/>
    </source>
</evidence>
<dbReference type="NCBIfam" id="TIGR00510">
    <property type="entry name" value="lipA"/>
    <property type="match status" value="1"/>
</dbReference>
<keyword evidence="2 9" id="KW-0963">Cytoplasm</keyword>
<dbReference type="Pfam" id="PF16881">
    <property type="entry name" value="LIAS_N"/>
    <property type="match status" value="1"/>
</dbReference>
<dbReference type="SFLD" id="SFLDG01058">
    <property type="entry name" value="lipoyl_synthase_like"/>
    <property type="match status" value="1"/>
</dbReference>
<comment type="cofactor">
    <cofactor evidence="9">
        <name>[4Fe-4S] cluster</name>
        <dbReference type="ChEBI" id="CHEBI:49883"/>
    </cofactor>
    <text evidence="9">Binds 2 [4Fe-4S] clusters per subunit. One cluster is coordinated with 3 cysteines and an exchangeable S-adenosyl-L-methionine.</text>
</comment>
<dbReference type="PIRSF" id="PIRSF005963">
    <property type="entry name" value="Lipoyl_synth"/>
    <property type="match status" value="1"/>
</dbReference>
<evidence type="ECO:0000256" key="10">
    <source>
        <dbReference type="SAM" id="MobiDB-lite"/>
    </source>
</evidence>
<feature type="domain" description="Radical SAM core" evidence="11">
    <location>
        <begin position="107"/>
        <end position="324"/>
    </location>
</feature>
<dbReference type="PROSITE" id="PS51918">
    <property type="entry name" value="RADICAL_SAM"/>
    <property type="match status" value="1"/>
</dbReference>
<dbReference type="CDD" id="cd01335">
    <property type="entry name" value="Radical_SAM"/>
    <property type="match status" value="1"/>
</dbReference>
<keyword evidence="3 9" id="KW-0808">Transferase</keyword>
<comment type="pathway">
    <text evidence="9">Protein modification; protein lipoylation via endogenous pathway; protein N(6)-(lipoyl)lysine from octanoyl-[acyl-carrier-protein]: step 2/2.</text>
</comment>
<evidence type="ECO:0000256" key="3">
    <source>
        <dbReference type="ARBA" id="ARBA00022679"/>
    </source>
</evidence>
<dbReference type="AlphaFoldDB" id="A1KU20"/>
<dbReference type="InterPro" id="IPR013785">
    <property type="entry name" value="Aldolase_TIM"/>
</dbReference>
<dbReference type="EC" id="2.8.1.8" evidence="9"/>
<evidence type="ECO:0000256" key="4">
    <source>
        <dbReference type="ARBA" id="ARBA00022691"/>
    </source>
</evidence>
<evidence type="ECO:0000259" key="11">
    <source>
        <dbReference type="PROSITE" id="PS51918"/>
    </source>
</evidence>
<dbReference type="SMART" id="SM00729">
    <property type="entry name" value="Elp3"/>
    <property type="match status" value="1"/>
</dbReference>
<gene>
    <name evidence="9 12" type="primary">lipA</name>
    <name evidence="12" type="ordered locus">NMC1110</name>
</gene>
<keyword evidence="7 9" id="KW-0411">Iron-sulfur</keyword>
<feature type="binding site" evidence="9">
    <location>
        <position position="106"/>
    </location>
    <ligand>
        <name>[4Fe-4S] cluster</name>
        <dbReference type="ChEBI" id="CHEBI:49883"/>
        <label>1</label>
    </ligand>
</feature>
<dbReference type="InterPro" id="IPR006638">
    <property type="entry name" value="Elp3/MiaA/NifB-like_rSAM"/>
</dbReference>
<feature type="region of interest" description="Disordered" evidence="10">
    <location>
        <begin position="1"/>
        <end position="27"/>
    </location>
</feature>
<dbReference type="PANTHER" id="PTHR10949:SF0">
    <property type="entry name" value="LIPOYL SYNTHASE, MITOCHONDRIAL"/>
    <property type="match status" value="1"/>
</dbReference>